<accession>A0AAD6V199</accession>
<dbReference type="PANTHER" id="PTHR28139:SF1">
    <property type="entry name" value="UPF0768 PROTEIN YBL029C-A"/>
    <property type="match status" value="1"/>
</dbReference>
<feature type="non-terminal residue" evidence="1">
    <location>
        <position position="1"/>
    </location>
</feature>
<evidence type="ECO:0000313" key="1">
    <source>
        <dbReference type="EMBL" id="KAJ7197162.1"/>
    </source>
</evidence>
<reference evidence="1" key="1">
    <citation type="submission" date="2023-03" db="EMBL/GenBank/DDBJ databases">
        <title>Massive genome expansion in bonnet fungi (Mycena s.s.) driven by repeated elements and novel gene families across ecological guilds.</title>
        <authorList>
            <consortium name="Lawrence Berkeley National Laboratory"/>
            <person name="Harder C.B."/>
            <person name="Miyauchi S."/>
            <person name="Viragh M."/>
            <person name="Kuo A."/>
            <person name="Thoen E."/>
            <person name="Andreopoulos B."/>
            <person name="Lu D."/>
            <person name="Skrede I."/>
            <person name="Drula E."/>
            <person name="Henrissat B."/>
            <person name="Morin E."/>
            <person name="Kohler A."/>
            <person name="Barry K."/>
            <person name="LaButti K."/>
            <person name="Morin E."/>
            <person name="Salamov A."/>
            <person name="Lipzen A."/>
            <person name="Mereny Z."/>
            <person name="Hegedus B."/>
            <person name="Baldrian P."/>
            <person name="Stursova M."/>
            <person name="Weitz H."/>
            <person name="Taylor A."/>
            <person name="Grigoriev I.V."/>
            <person name="Nagy L.G."/>
            <person name="Martin F."/>
            <person name="Kauserud H."/>
        </authorList>
    </citation>
    <scope>NUCLEOTIDE SEQUENCE</scope>
    <source>
        <strain evidence="1">9144</strain>
    </source>
</reference>
<dbReference type="Proteomes" id="UP001219525">
    <property type="component" value="Unassembled WGS sequence"/>
</dbReference>
<evidence type="ECO:0000313" key="2">
    <source>
        <dbReference type="Proteomes" id="UP001219525"/>
    </source>
</evidence>
<dbReference type="EMBL" id="JARJCW010000079">
    <property type="protein sequence ID" value="KAJ7197162.1"/>
    <property type="molecule type" value="Genomic_DNA"/>
</dbReference>
<keyword evidence="2" id="KW-1185">Reference proteome</keyword>
<protein>
    <recommendedName>
        <fullName evidence="3">Zinc-ribbon 15 domain-containing protein</fullName>
    </recommendedName>
</protein>
<gene>
    <name evidence="1" type="ORF">GGX14DRAFT_320686</name>
</gene>
<comment type="caution">
    <text evidence="1">The sequence shown here is derived from an EMBL/GenBank/DDBJ whole genome shotgun (WGS) entry which is preliminary data.</text>
</comment>
<dbReference type="AlphaFoldDB" id="A0AAD6V199"/>
<organism evidence="1 2">
    <name type="scientific">Mycena pura</name>
    <dbReference type="NCBI Taxonomy" id="153505"/>
    <lineage>
        <taxon>Eukaryota</taxon>
        <taxon>Fungi</taxon>
        <taxon>Dikarya</taxon>
        <taxon>Basidiomycota</taxon>
        <taxon>Agaricomycotina</taxon>
        <taxon>Agaricomycetes</taxon>
        <taxon>Agaricomycetidae</taxon>
        <taxon>Agaricales</taxon>
        <taxon>Marasmiineae</taxon>
        <taxon>Mycenaceae</taxon>
        <taxon>Mycena</taxon>
    </lineage>
</organism>
<sequence length="60" mass="6968">GCQQNVKPDRDFSTRICPNCHNASAFSAKKTEWFTLFFVPLVPFSSKRIWLCSICRWMAP</sequence>
<name>A0AAD6V199_9AGAR</name>
<evidence type="ECO:0008006" key="3">
    <source>
        <dbReference type="Google" id="ProtNLM"/>
    </source>
</evidence>
<dbReference type="PANTHER" id="PTHR28139">
    <property type="entry name" value="UPF0768 PROTEIN YBL029C-A"/>
    <property type="match status" value="1"/>
</dbReference>
<feature type="non-terminal residue" evidence="1">
    <location>
        <position position="60"/>
    </location>
</feature>
<proteinExistence type="predicted"/>